<evidence type="ECO:0000256" key="5">
    <source>
        <dbReference type="RuleBase" id="RU362066"/>
    </source>
</evidence>
<keyword evidence="3 5" id="KW-0175">Coiled coil</keyword>
<dbReference type="GO" id="GO:0005576">
    <property type="term" value="C:extracellular region"/>
    <property type="evidence" value="ECO:0007669"/>
    <property type="project" value="UniProtKB-SubCell"/>
</dbReference>
<feature type="coiled-coil region" evidence="5">
    <location>
        <begin position="382"/>
        <end position="409"/>
    </location>
</feature>
<gene>
    <name evidence="8" type="ORF">FIV42_11395</name>
</gene>
<feature type="domain" description="Flagellar hook-associated protein 2 N-terminal" evidence="6">
    <location>
        <begin position="10"/>
        <end position="105"/>
    </location>
</feature>
<dbReference type="GO" id="GO:0009421">
    <property type="term" value="C:bacterial-type flagellum filament cap"/>
    <property type="evidence" value="ECO:0007669"/>
    <property type="project" value="InterPro"/>
</dbReference>
<evidence type="ECO:0000256" key="4">
    <source>
        <dbReference type="ARBA" id="ARBA00023143"/>
    </source>
</evidence>
<dbReference type="GO" id="GO:0071973">
    <property type="term" value="P:bacterial-type flagellum-dependent cell motility"/>
    <property type="evidence" value="ECO:0007669"/>
    <property type="project" value="TreeGrafter"/>
</dbReference>
<name>A0A4Y6PSL2_PERCE</name>
<feature type="domain" description="Flagellar hook-associated protein 2 C-terminal" evidence="7">
    <location>
        <begin position="213"/>
        <end position="426"/>
    </location>
</feature>
<dbReference type="RefSeq" id="WP_141197807.1">
    <property type="nucleotide sequence ID" value="NZ_CP041186.1"/>
</dbReference>
<dbReference type="Pfam" id="PF02465">
    <property type="entry name" value="FliD_N"/>
    <property type="match status" value="1"/>
</dbReference>
<proteinExistence type="inferred from homology"/>
<dbReference type="AlphaFoldDB" id="A0A4Y6PSL2"/>
<accession>A0A4Y6PSL2</accession>
<dbReference type="PANTHER" id="PTHR30288">
    <property type="entry name" value="FLAGELLAR CAP/ASSEMBLY PROTEIN FLID"/>
    <property type="match status" value="1"/>
</dbReference>
<sequence length="442" mass="46838">MAVQFGGLVSGLDTNNMISQLVKLERQPINRLRTRQRAVETEISNLGKLSSKMKDLATKLEDFSETAGILANSATSSNEDALGATASGDASSGIYKVVIDKLAQAEKNRSQAFGDSLGQVTAGTLDIAVFDEDPVSITIEEGDTLADVRDKINASDASVGASIIDTGSGAYLSVTAQKSGHTVGGTPSDAVVITETYTGTTGAQLGLTETQTASNAQFSVDGLAVERTTNQVTDVLQGVTLDLKAESTDPIEIAVAPDPEKVMEKLEAFTEAYNATVDALKSAQEESGALARGALSELSTLVSSAVTGAASDFVNLSSIGLETQWGTGKLELDKSKLEEVLAQDPSALAKLFTTTDTGLSATMGSALERYTDGYEGIIKTTQDGLRDRVDRFENQIEDRERAVQAYEDRMVRQFTRLETLMNEMNAESARFASAMPMGMMMG</sequence>
<dbReference type="InterPro" id="IPR040026">
    <property type="entry name" value="FliD"/>
</dbReference>
<evidence type="ECO:0000313" key="9">
    <source>
        <dbReference type="Proteomes" id="UP000315995"/>
    </source>
</evidence>
<comment type="subunit">
    <text evidence="2 5">Homopentamer.</text>
</comment>
<dbReference type="OrthoDB" id="9810816at2"/>
<reference evidence="8 9" key="1">
    <citation type="submission" date="2019-06" db="EMBL/GenBank/DDBJ databases">
        <title>Persicimonas caeni gen. nov., sp. nov., a predatory bacterium isolated from solar saltern.</title>
        <authorList>
            <person name="Wang S."/>
        </authorList>
    </citation>
    <scope>NUCLEOTIDE SEQUENCE [LARGE SCALE GENOMIC DNA]</scope>
    <source>
        <strain evidence="8 9">YN101</strain>
    </source>
</reference>
<organism evidence="8 9">
    <name type="scientific">Persicimonas caeni</name>
    <dbReference type="NCBI Taxonomy" id="2292766"/>
    <lineage>
        <taxon>Bacteria</taxon>
        <taxon>Deltaproteobacteria</taxon>
        <taxon>Bradymonadales</taxon>
        <taxon>Bradymonadaceae</taxon>
        <taxon>Persicimonas</taxon>
    </lineage>
</organism>
<dbReference type="InterPro" id="IPR010810">
    <property type="entry name" value="Flagellin_hook_IN_motif"/>
</dbReference>
<keyword evidence="4 5" id="KW-0975">Bacterial flagellum</keyword>
<dbReference type="Pfam" id="PF07195">
    <property type="entry name" value="FliD_C"/>
    <property type="match status" value="1"/>
</dbReference>
<dbReference type="Proteomes" id="UP000315995">
    <property type="component" value="Chromosome"/>
</dbReference>
<dbReference type="InterPro" id="IPR010809">
    <property type="entry name" value="FliD_C"/>
</dbReference>
<accession>A0A5B8Y802</accession>
<dbReference type="PANTHER" id="PTHR30288:SF0">
    <property type="entry name" value="FLAGELLAR HOOK-ASSOCIATED PROTEIN 2"/>
    <property type="match status" value="1"/>
</dbReference>
<protein>
    <recommendedName>
        <fullName evidence="5">Flagellar hook-associated protein 2</fullName>
        <shortName evidence="5">HAP2</shortName>
    </recommendedName>
    <alternativeName>
        <fullName evidence="5">Flagellar cap protein</fullName>
    </alternativeName>
</protein>
<evidence type="ECO:0000313" key="8">
    <source>
        <dbReference type="EMBL" id="QDG51322.1"/>
    </source>
</evidence>
<dbReference type="InterPro" id="IPR003481">
    <property type="entry name" value="FliD_N"/>
</dbReference>
<evidence type="ECO:0000259" key="7">
    <source>
        <dbReference type="Pfam" id="PF07195"/>
    </source>
</evidence>
<keyword evidence="5" id="KW-0964">Secreted</keyword>
<evidence type="ECO:0000256" key="3">
    <source>
        <dbReference type="ARBA" id="ARBA00023054"/>
    </source>
</evidence>
<dbReference type="Pfam" id="PF07196">
    <property type="entry name" value="Flagellin_IN"/>
    <property type="match status" value="1"/>
</dbReference>
<evidence type="ECO:0000256" key="2">
    <source>
        <dbReference type="ARBA" id="ARBA00011255"/>
    </source>
</evidence>
<dbReference type="EMBL" id="CP041186">
    <property type="protein sequence ID" value="QDG51322.1"/>
    <property type="molecule type" value="Genomic_DNA"/>
</dbReference>
<comment type="function">
    <text evidence="5">Required for morphogenesis and for the elongation of the flagellar filament by facilitating polymerization of the flagellin monomers at the tip of growing filament. Forms a capping structure, which prevents flagellin subunits (transported through the central channel of the flagellum) from leaking out without polymerization at the distal end.</text>
</comment>
<dbReference type="GO" id="GO:0009424">
    <property type="term" value="C:bacterial-type flagellum hook"/>
    <property type="evidence" value="ECO:0007669"/>
    <property type="project" value="UniProtKB-UniRule"/>
</dbReference>
<comment type="similarity">
    <text evidence="1 5">Belongs to the FliD family.</text>
</comment>
<comment type="subcellular location">
    <subcellularLocation>
        <location evidence="5">Secreted</location>
    </subcellularLocation>
    <subcellularLocation>
        <location evidence="5">Bacterial flagellum</location>
    </subcellularLocation>
</comment>
<dbReference type="GO" id="GO:0007155">
    <property type="term" value="P:cell adhesion"/>
    <property type="evidence" value="ECO:0007669"/>
    <property type="project" value="InterPro"/>
</dbReference>
<evidence type="ECO:0000259" key="6">
    <source>
        <dbReference type="Pfam" id="PF02465"/>
    </source>
</evidence>
<keyword evidence="9" id="KW-1185">Reference proteome</keyword>
<evidence type="ECO:0000256" key="1">
    <source>
        <dbReference type="ARBA" id="ARBA00009764"/>
    </source>
</evidence>